<dbReference type="OrthoDB" id="2157641at2759"/>
<organism evidence="2 3">
    <name type="scientific">Clunio marinus</name>
    <dbReference type="NCBI Taxonomy" id="568069"/>
    <lineage>
        <taxon>Eukaryota</taxon>
        <taxon>Metazoa</taxon>
        <taxon>Ecdysozoa</taxon>
        <taxon>Arthropoda</taxon>
        <taxon>Hexapoda</taxon>
        <taxon>Insecta</taxon>
        <taxon>Pterygota</taxon>
        <taxon>Neoptera</taxon>
        <taxon>Endopterygota</taxon>
        <taxon>Diptera</taxon>
        <taxon>Nematocera</taxon>
        <taxon>Chironomoidea</taxon>
        <taxon>Chironomidae</taxon>
        <taxon>Clunio</taxon>
    </lineage>
</organism>
<feature type="compositionally biased region" description="Basic and acidic residues" evidence="1">
    <location>
        <begin position="43"/>
        <end position="52"/>
    </location>
</feature>
<dbReference type="SUPFAM" id="SSF50156">
    <property type="entry name" value="PDZ domain-like"/>
    <property type="match status" value="1"/>
</dbReference>
<dbReference type="InterPro" id="IPR036034">
    <property type="entry name" value="PDZ_sf"/>
</dbReference>
<sequence length="88" mass="9875">MSQHLIINLSKSDEGSFGFSLLGKFAGIPHVIYDVIEDSPAAESEKNDDRNIDIGSLNLTCSPSERKKKHKKHSTQTATKEPRRRETH</sequence>
<dbReference type="Proteomes" id="UP000183832">
    <property type="component" value="Unassembled WGS sequence"/>
</dbReference>
<keyword evidence="3" id="KW-1185">Reference proteome</keyword>
<dbReference type="AlphaFoldDB" id="A0A1J1J3P1"/>
<dbReference type="STRING" id="568069.A0A1J1J3P1"/>
<evidence type="ECO:0000256" key="1">
    <source>
        <dbReference type="SAM" id="MobiDB-lite"/>
    </source>
</evidence>
<protein>
    <submittedName>
        <fullName evidence="2">CLUMA_CG020023, isoform A</fullName>
    </submittedName>
</protein>
<accession>A0A1J1J3P1</accession>
<reference evidence="2 3" key="1">
    <citation type="submission" date="2015-04" db="EMBL/GenBank/DDBJ databases">
        <authorList>
            <person name="Syromyatnikov M.Y."/>
            <person name="Popov V.N."/>
        </authorList>
    </citation>
    <scope>NUCLEOTIDE SEQUENCE [LARGE SCALE GENOMIC DNA]</scope>
</reference>
<name>A0A1J1J3P1_9DIPT</name>
<proteinExistence type="predicted"/>
<evidence type="ECO:0000313" key="3">
    <source>
        <dbReference type="Proteomes" id="UP000183832"/>
    </source>
</evidence>
<gene>
    <name evidence="2" type="ORF">CLUMA_CG020023</name>
</gene>
<feature type="region of interest" description="Disordered" evidence="1">
    <location>
        <begin position="41"/>
        <end position="88"/>
    </location>
</feature>
<evidence type="ECO:0000313" key="2">
    <source>
        <dbReference type="EMBL" id="CRL06992.1"/>
    </source>
</evidence>
<dbReference type="EMBL" id="CVRI01000069">
    <property type="protein sequence ID" value="CRL06992.1"/>
    <property type="molecule type" value="Genomic_DNA"/>
</dbReference>